<comment type="caution">
    <text evidence="2">The sequence shown here is derived from an EMBL/GenBank/DDBJ whole genome shotgun (WGS) entry which is preliminary data.</text>
</comment>
<dbReference type="AlphaFoldDB" id="A0A565C4Q7"/>
<keyword evidence="3" id="KW-1185">Reference proteome</keyword>
<evidence type="ECO:0000313" key="3">
    <source>
        <dbReference type="Proteomes" id="UP000489600"/>
    </source>
</evidence>
<dbReference type="Gene3D" id="3.50.7.10">
    <property type="entry name" value="GroEL"/>
    <property type="match status" value="1"/>
</dbReference>
<protein>
    <submittedName>
        <fullName evidence="2">Uncharacterized protein</fullName>
    </submittedName>
</protein>
<dbReference type="OrthoDB" id="158357at2759"/>
<dbReference type="GO" id="GO:0010008">
    <property type="term" value="C:endosome membrane"/>
    <property type="evidence" value="ECO:0007669"/>
    <property type="project" value="TreeGrafter"/>
</dbReference>
<evidence type="ECO:0000313" key="2">
    <source>
        <dbReference type="EMBL" id="VVB08641.1"/>
    </source>
</evidence>
<feature type="region of interest" description="Disordered" evidence="1">
    <location>
        <begin position="1"/>
        <end position="24"/>
    </location>
</feature>
<dbReference type="SUPFAM" id="SSF52029">
    <property type="entry name" value="GroEL apical domain-like"/>
    <property type="match status" value="1"/>
</dbReference>
<dbReference type="GO" id="GO:0005524">
    <property type="term" value="F:ATP binding"/>
    <property type="evidence" value="ECO:0007669"/>
    <property type="project" value="InterPro"/>
</dbReference>
<proteinExistence type="predicted"/>
<dbReference type="PANTHER" id="PTHR45748">
    <property type="entry name" value="1-PHOSPHATIDYLINOSITOL 3-PHOSPHATE 5-KINASE-RELATED"/>
    <property type="match status" value="1"/>
</dbReference>
<name>A0A565C4Q7_9BRAS</name>
<gene>
    <name evidence="2" type="ORF">ANE_LOCUS19085</name>
</gene>
<evidence type="ECO:0000256" key="1">
    <source>
        <dbReference type="SAM" id="MobiDB-lite"/>
    </source>
</evidence>
<dbReference type="GO" id="GO:0000285">
    <property type="term" value="F:1-phosphatidylinositol-3-phosphate 5-kinase activity"/>
    <property type="evidence" value="ECO:0007669"/>
    <property type="project" value="TreeGrafter"/>
</dbReference>
<accession>A0A565C4Q7</accession>
<sequence length="785" mass="90418">MVRGKNERNNDEAKIWEPPKDELERSVADPFDDECCDRSRFNTPCFFGKSSEDANLKYLEQPVMQEELDSKFKIIVSNLLESGAVSSSSSHWVEIIAKLSWEAAQILNSFISRKPIDPNAYVKVKCIATGSCNESKVFKGLVFTKHAAHKHMETKYEHPRILLVKGELGQCSSDLSSFKRMFQSEKLPNQMLLWSVEKSVSHDILMRILRRELTLVSDLNFQRLQRISSCFGTPIVPSDSLLSHNLKHCHSFRIESPLEEHNVAGEIGKKKSKSLMFLEGCPTSLGCTILLKGSDSDELKRVKKVAEYSVTLAYHLILETSFLVDQQEMLFSTPQLQEYVSDAIKRSSGFSSPSLPKYCGRLADQNAKTRDLDESIRICLEDRKHELLFDPRLLINKNMDEDTGLAWILRRNARSGIYCDPIPSHFGNITCYKNVDATLEKFLRNLFNRANRCNACEEFPQAHFYYYELRKIQLRIQLKRLPVGKHLPGEANGNIWMWSRRGEHDVSKKVLISNAACNLSIGKFLDLSVSQQTLLDKMSTSGHSLLQFFVFGYMVDMFSYSQVATYTAVMPPLKLEVGISLRVSWLEKEFQSVITKRTLMLDEVTNFVKQLRSKKKNSGLSLSTIEEISQEERSGFEENIKNFFEKAKTKLLSLNRIRWELFLQALVWNYRLYSLVLQVGYIDLIEVSSEQYRDASVIDYSKDDQTSVSNWPYIEKWFWISFEELRSKSVVEIEKEYMFKFKTVGKCFQENLDIVNKIIVEEGSRLHLSLGDDHYFVVSKTSSQV</sequence>
<dbReference type="PANTHER" id="PTHR45748:SF4">
    <property type="entry name" value="1-PHOSPHATIDYLINOSITOL-3-PHOSPHATE 5-KINASE FAB1D-RELATED"/>
    <property type="match status" value="1"/>
</dbReference>
<dbReference type="InterPro" id="IPR027409">
    <property type="entry name" value="GroEL-like_apical_dom_sf"/>
</dbReference>
<reference evidence="2" key="1">
    <citation type="submission" date="2019-07" db="EMBL/GenBank/DDBJ databases">
        <authorList>
            <person name="Dittberner H."/>
        </authorList>
    </citation>
    <scope>NUCLEOTIDE SEQUENCE [LARGE SCALE GENOMIC DNA]</scope>
</reference>
<dbReference type="InterPro" id="IPR002423">
    <property type="entry name" value="Cpn60/GroEL/TCP-1"/>
</dbReference>
<dbReference type="EMBL" id="CABITT030000006">
    <property type="protein sequence ID" value="VVB08641.1"/>
    <property type="molecule type" value="Genomic_DNA"/>
</dbReference>
<dbReference type="Pfam" id="PF00118">
    <property type="entry name" value="Cpn60_TCP1"/>
    <property type="match status" value="1"/>
</dbReference>
<dbReference type="GO" id="GO:0046854">
    <property type="term" value="P:phosphatidylinositol phosphate biosynthetic process"/>
    <property type="evidence" value="ECO:0007669"/>
    <property type="project" value="TreeGrafter"/>
</dbReference>
<dbReference type="Proteomes" id="UP000489600">
    <property type="component" value="Unassembled WGS sequence"/>
</dbReference>
<dbReference type="FunFam" id="3.50.7.10:FF:000007">
    <property type="entry name" value="1-phosphatidylinositol 3-phosphate 5-kinase isoform X1"/>
    <property type="match status" value="1"/>
</dbReference>
<organism evidence="2 3">
    <name type="scientific">Arabis nemorensis</name>
    <dbReference type="NCBI Taxonomy" id="586526"/>
    <lineage>
        <taxon>Eukaryota</taxon>
        <taxon>Viridiplantae</taxon>
        <taxon>Streptophyta</taxon>
        <taxon>Embryophyta</taxon>
        <taxon>Tracheophyta</taxon>
        <taxon>Spermatophyta</taxon>
        <taxon>Magnoliopsida</taxon>
        <taxon>eudicotyledons</taxon>
        <taxon>Gunneridae</taxon>
        <taxon>Pentapetalae</taxon>
        <taxon>rosids</taxon>
        <taxon>malvids</taxon>
        <taxon>Brassicales</taxon>
        <taxon>Brassicaceae</taxon>
        <taxon>Arabideae</taxon>
        <taxon>Arabis</taxon>
    </lineage>
</organism>